<dbReference type="Pfam" id="PF13884">
    <property type="entry name" value="Peptidase_S74"/>
    <property type="match status" value="1"/>
</dbReference>
<accession>A0A6J7WDY8</accession>
<name>A0A6J7WDY8_9CAUD</name>
<dbReference type="GO" id="GO:0098015">
    <property type="term" value="C:virus tail"/>
    <property type="evidence" value="ECO:0007669"/>
    <property type="project" value="UniProtKB-KW"/>
</dbReference>
<dbReference type="InterPro" id="IPR030392">
    <property type="entry name" value="S74_ICA"/>
</dbReference>
<evidence type="ECO:0000313" key="4">
    <source>
        <dbReference type="EMBL" id="CAB5194427.1"/>
    </source>
</evidence>
<dbReference type="EMBL" id="LR798216">
    <property type="protein sequence ID" value="CAB5194427.1"/>
    <property type="molecule type" value="Genomic_DNA"/>
</dbReference>
<comment type="subcellular location">
    <subcellularLocation>
        <location evidence="1">Virion</location>
    </subcellularLocation>
</comment>
<reference evidence="4" key="1">
    <citation type="submission" date="2020-05" db="EMBL/GenBank/DDBJ databases">
        <authorList>
            <person name="Chiriac C."/>
            <person name="Salcher M."/>
            <person name="Ghai R."/>
            <person name="Kavagutti S V."/>
        </authorList>
    </citation>
    <scope>NUCLEOTIDE SEQUENCE</scope>
</reference>
<dbReference type="PROSITE" id="PS51688">
    <property type="entry name" value="ICA"/>
    <property type="match status" value="1"/>
</dbReference>
<keyword evidence="2" id="KW-1227">Viral tail protein</keyword>
<organism evidence="4">
    <name type="scientific">uncultured Caudovirales phage</name>
    <dbReference type="NCBI Taxonomy" id="2100421"/>
    <lineage>
        <taxon>Viruses</taxon>
        <taxon>Duplodnaviria</taxon>
        <taxon>Heunggongvirae</taxon>
        <taxon>Uroviricota</taxon>
        <taxon>Caudoviricetes</taxon>
        <taxon>Peduoviridae</taxon>
        <taxon>Maltschvirus</taxon>
        <taxon>Maltschvirus maltsch</taxon>
    </lineage>
</organism>
<gene>
    <name evidence="4" type="ORF">UFOVP174_2</name>
</gene>
<sequence>MGKTNQLGVLADVFTSDASNNVGIGGSPSGSYKLEVTGTAKVSSTLLVSGASTFNSSATVTSASTSGFVVNSTNNASYRGFTIQVNGTTQGGMEILPNTGEIRIGGYSTTSDYFPVIYSDGVAALTFGVGATPSATFSSSISATTGNFSNYIVIGGTSGLNTYGSINQPAGEKIIINAYHGLELKTSGGVGSGTPISVFNVSSGGGLTLNGNATTGLDLSSSTYSYSIDIGNNQFIRQKNNAGTLCLLLGMSSDNTTYLRGSQHIVLQPNNGTSVLTAFNSGNVSIGTNDIGYKLNLNGQPGANGYTLWTNYSDLRLKENITDLEAINVLHKICAIRPVTYNYNELSGFDEATRSRRISGFIAQELMEVFPDMVGTIKKDDIEYYDTNLSNLTLYLVKAVQELNQQNQDLKSRLDKAGL</sequence>
<evidence type="ECO:0000256" key="2">
    <source>
        <dbReference type="ARBA" id="ARBA00022732"/>
    </source>
</evidence>
<feature type="domain" description="Peptidase S74" evidence="3">
    <location>
        <begin position="313"/>
        <end position="414"/>
    </location>
</feature>
<proteinExistence type="predicted"/>
<keyword evidence="2" id="KW-0946">Virion</keyword>
<protein>
    <submittedName>
        <fullName evidence="4">Intramolecular chaperone auto-processing domain containing protein</fullName>
    </submittedName>
</protein>
<evidence type="ECO:0000256" key="1">
    <source>
        <dbReference type="ARBA" id="ARBA00004328"/>
    </source>
</evidence>
<evidence type="ECO:0000259" key="3">
    <source>
        <dbReference type="PROSITE" id="PS51688"/>
    </source>
</evidence>